<feature type="transmembrane region" description="Helical" evidence="8">
    <location>
        <begin position="384"/>
        <end position="405"/>
    </location>
</feature>
<dbReference type="NCBIfam" id="TIGR00711">
    <property type="entry name" value="efflux_EmrB"/>
    <property type="match status" value="1"/>
</dbReference>
<dbReference type="Proteomes" id="UP000290365">
    <property type="component" value="Chromosome"/>
</dbReference>
<dbReference type="InterPro" id="IPR036259">
    <property type="entry name" value="MFS_trans_sf"/>
</dbReference>
<feature type="region of interest" description="Disordered" evidence="7">
    <location>
        <begin position="476"/>
        <end position="496"/>
    </location>
</feature>
<dbReference type="GO" id="GO:0022857">
    <property type="term" value="F:transmembrane transporter activity"/>
    <property type="evidence" value="ECO:0007669"/>
    <property type="project" value="InterPro"/>
</dbReference>
<dbReference type="PROSITE" id="PS50850">
    <property type="entry name" value="MFS"/>
    <property type="match status" value="1"/>
</dbReference>
<dbReference type="PANTHER" id="PTHR42718:SF46">
    <property type="entry name" value="BLR6921 PROTEIN"/>
    <property type="match status" value="1"/>
</dbReference>
<feature type="transmembrane region" description="Helical" evidence="8">
    <location>
        <begin position="100"/>
        <end position="127"/>
    </location>
</feature>
<organism evidence="10 11">
    <name type="scientific">Ktedonosporobacter rubrisoli</name>
    <dbReference type="NCBI Taxonomy" id="2509675"/>
    <lineage>
        <taxon>Bacteria</taxon>
        <taxon>Bacillati</taxon>
        <taxon>Chloroflexota</taxon>
        <taxon>Ktedonobacteria</taxon>
        <taxon>Ktedonobacterales</taxon>
        <taxon>Ktedonosporobacteraceae</taxon>
        <taxon>Ktedonosporobacter</taxon>
    </lineage>
</organism>
<dbReference type="EMBL" id="CP035758">
    <property type="protein sequence ID" value="QBD76716.1"/>
    <property type="molecule type" value="Genomic_DNA"/>
</dbReference>
<keyword evidence="4 8" id="KW-0812">Transmembrane</keyword>
<dbReference type="Gene3D" id="1.20.1250.20">
    <property type="entry name" value="MFS general substrate transporter like domains"/>
    <property type="match status" value="1"/>
</dbReference>
<feature type="compositionally biased region" description="Low complexity" evidence="7">
    <location>
        <begin position="479"/>
        <end position="496"/>
    </location>
</feature>
<feature type="transmembrane region" description="Helical" evidence="8">
    <location>
        <begin position="33"/>
        <end position="53"/>
    </location>
</feature>
<evidence type="ECO:0000256" key="3">
    <source>
        <dbReference type="ARBA" id="ARBA00022475"/>
    </source>
</evidence>
<evidence type="ECO:0000256" key="7">
    <source>
        <dbReference type="SAM" id="MobiDB-lite"/>
    </source>
</evidence>
<evidence type="ECO:0000313" key="10">
    <source>
        <dbReference type="EMBL" id="QBD76716.1"/>
    </source>
</evidence>
<feature type="transmembrane region" description="Helical" evidence="8">
    <location>
        <begin position="73"/>
        <end position="93"/>
    </location>
</feature>
<dbReference type="GO" id="GO:0005886">
    <property type="term" value="C:plasma membrane"/>
    <property type="evidence" value="ECO:0007669"/>
    <property type="project" value="UniProtKB-SubCell"/>
</dbReference>
<keyword evidence="3" id="KW-1003">Cell membrane</keyword>
<feature type="transmembrane region" description="Helical" evidence="8">
    <location>
        <begin position="291"/>
        <end position="315"/>
    </location>
</feature>
<feature type="transmembrane region" description="Helical" evidence="8">
    <location>
        <begin position="133"/>
        <end position="151"/>
    </location>
</feature>
<evidence type="ECO:0000313" key="11">
    <source>
        <dbReference type="Proteomes" id="UP000290365"/>
    </source>
</evidence>
<name>A0A4P6JPM1_KTERU</name>
<feature type="transmembrane region" description="Helical" evidence="8">
    <location>
        <begin position="542"/>
        <end position="562"/>
    </location>
</feature>
<dbReference type="InterPro" id="IPR004638">
    <property type="entry name" value="EmrB-like"/>
</dbReference>
<feature type="transmembrane region" description="Helical" evidence="8">
    <location>
        <begin position="158"/>
        <end position="181"/>
    </location>
</feature>
<dbReference type="Gene3D" id="1.20.1720.10">
    <property type="entry name" value="Multidrug resistance protein D"/>
    <property type="match status" value="1"/>
</dbReference>
<reference evidence="10 11" key="1">
    <citation type="submission" date="2019-01" db="EMBL/GenBank/DDBJ databases">
        <title>Ktedonosporobacter rubrisoli SCAWS-G2.</title>
        <authorList>
            <person name="Huang Y."/>
            <person name="Yan B."/>
        </authorList>
    </citation>
    <scope>NUCLEOTIDE SEQUENCE [LARGE SCALE GENOMIC DNA]</scope>
    <source>
        <strain evidence="10 11">SCAWS-G2</strain>
    </source>
</reference>
<keyword evidence="11" id="KW-1185">Reference proteome</keyword>
<feature type="transmembrane region" description="Helical" evidence="8">
    <location>
        <begin position="354"/>
        <end position="372"/>
    </location>
</feature>
<dbReference type="RefSeq" id="WP_129887763.1">
    <property type="nucleotide sequence ID" value="NZ_CP035758.1"/>
</dbReference>
<feature type="domain" description="Major facilitator superfamily (MFS) profile" evidence="9">
    <location>
        <begin position="35"/>
        <end position="566"/>
    </location>
</feature>
<dbReference type="KEGG" id="kbs:EPA93_12155"/>
<keyword evidence="5 8" id="KW-1133">Transmembrane helix</keyword>
<evidence type="ECO:0000256" key="6">
    <source>
        <dbReference type="ARBA" id="ARBA00023136"/>
    </source>
</evidence>
<dbReference type="InterPro" id="IPR005829">
    <property type="entry name" value="Sugar_transporter_CS"/>
</dbReference>
<keyword evidence="2" id="KW-0813">Transport</keyword>
<evidence type="ECO:0000256" key="5">
    <source>
        <dbReference type="ARBA" id="ARBA00022989"/>
    </source>
</evidence>
<evidence type="ECO:0000256" key="8">
    <source>
        <dbReference type="SAM" id="Phobius"/>
    </source>
</evidence>
<gene>
    <name evidence="10" type="ORF">EPA93_12155</name>
</gene>
<accession>A0A4P6JPM1</accession>
<dbReference type="OrthoDB" id="146360at2"/>
<dbReference type="PANTHER" id="PTHR42718">
    <property type="entry name" value="MAJOR FACILITATOR SUPERFAMILY MULTIDRUG TRANSPORTER MFSC"/>
    <property type="match status" value="1"/>
</dbReference>
<dbReference type="PRINTS" id="PR01036">
    <property type="entry name" value="TCRTETB"/>
</dbReference>
<dbReference type="Pfam" id="PF07690">
    <property type="entry name" value="MFS_1"/>
    <property type="match status" value="1"/>
</dbReference>
<dbReference type="InterPro" id="IPR011701">
    <property type="entry name" value="MFS"/>
</dbReference>
<feature type="transmembrane region" description="Helical" evidence="8">
    <location>
        <begin position="327"/>
        <end position="347"/>
    </location>
</feature>
<keyword evidence="6 8" id="KW-0472">Membrane</keyword>
<dbReference type="InterPro" id="IPR020846">
    <property type="entry name" value="MFS_dom"/>
</dbReference>
<protein>
    <submittedName>
        <fullName evidence="10">DHA2 family efflux MFS transporter permease subunit</fullName>
    </submittedName>
</protein>
<feature type="transmembrane region" description="Helical" evidence="8">
    <location>
        <begin position="187"/>
        <end position="209"/>
    </location>
</feature>
<comment type="subcellular location">
    <subcellularLocation>
        <location evidence="1">Cell membrane</location>
        <topology evidence="1">Multi-pass membrane protein</topology>
    </subcellularLocation>
</comment>
<proteinExistence type="predicted"/>
<evidence type="ECO:0000259" key="9">
    <source>
        <dbReference type="PROSITE" id="PS50850"/>
    </source>
</evidence>
<feature type="transmembrane region" description="Helical" evidence="8">
    <location>
        <begin position="426"/>
        <end position="444"/>
    </location>
</feature>
<evidence type="ECO:0000256" key="1">
    <source>
        <dbReference type="ARBA" id="ARBA00004651"/>
    </source>
</evidence>
<feature type="transmembrane region" description="Helical" evidence="8">
    <location>
        <begin position="221"/>
        <end position="240"/>
    </location>
</feature>
<evidence type="ECO:0000256" key="4">
    <source>
        <dbReference type="ARBA" id="ARBA00022692"/>
    </source>
</evidence>
<feature type="transmembrane region" description="Helical" evidence="8">
    <location>
        <begin position="246"/>
        <end position="270"/>
    </location>
</feature>
<evidence type="ECO:0000256" key="2">
    <source>
        <dbReference type="ARBA" id="ARBA00022448"/>
    </source>
</evidence>
<dbReference type="AlphaFoldDB" id="A0A4P6JPM1"/>
<dbReference type="CDD" id="cd17321">
    <property type="entry name" value="MFS_MMR_MDR_like"/>
    <property type="match status" value="1"/>
</dbReference>
<dbReference type="PROSITE" id="PS00216">
    <property type="entry name" value="SUGAR_TRANSPORT_1"/>
    <property type="match status" value="1"/>
</dbReference>
<sequence>MSATERSLRPNTSPGQGEQFTFTLRNGKIANPWLALGALMFGFFMALLDVTIVNIALSDIASKLNTDLTTATWVLNAYSLVFAVLLVSIGRFADQFGRKLIFMAGMVVFSLGSLLCALAPSIGVLIAARAFQAIGAAALNPISLAIIISIFPPQKRGAAISVWGAAAGIASAVGPVLGGFLVQNFDWRAIFFVNIPFCIIGLIMVALFVPETRQINGSKGIDLPGLLVLSIAMFCLVLAIMQGNAWGWGSLTVLALLAATLVGLVLFVFIETRQKDPIVDFSLFKIRSFTASNISMFLFGVAIQGAFLMMVLYYINAQGNDQLNAAYAILPIPLTSFVVSLLSGAFSRFLNPRIMGTVGLAALTIGFILTFLTNADTSYLDMAWRLTFLGIGMGLGFQNFPTFALSDIPRTKLGVGSGIFNTFRQIGFALGVAILIAIFTSQIMPNIDQARENSVQIVSQDSKLPPQLRSSIIEGLKRSSASTPASAEDASSSSSNRASFDLSKLADKIPGPAGQALKPELRSLNDSIAHQFKEGIINDFRLTWLVSAIFAAIGTIVSLITASERRKPAQDTQSEPPLVTAAH</sequence>
<dbReference type="SUPFAM" id="SSF103473">
    <property type="entry name" value="MFS general substrate transporter"/>
    <property type="match status" value="1"/>
</dbReference>